<reference evidence="4" key="1">
    <citation type="submission" date="2016-06" db="UniProtKB">
        <authorList>
            <consortium name="WormBaseParasite"/>
        </authorList>
    </citation>
    <scope>IDENTIFICATION</scope>
</reference>
<dbReference type="Proteomes" id="UP000050794">
    <property type="component" value="Unassembled WGS sequence"/>
</dbReference>
<feature type="compositionally biased region" description="Basic and acidic residues" evidence="1">
    <location>
        <begin position="48"/>
        <end position="61"/>
    </location>
</feature>
<keyword evidence="3" id="KW-1185">Reference proteome</keyword>
<proteinExistence type="predicted"/>
<evidence type="ECO:0000313" key="2">
    <source>
        <dbReference type="EMBL" id="VDM38448.1"/>
    </source>
</evidence>
<evidence type="ECO:0000313" key="3">
    <source>
        <dbReference type="Proteomes" id="UP000050794"/>
    </source>
</evidence>
<dbReference type="AlphaFoldDB" id="A0A183UF57"/>
<evidence type="ECO:0000313" key="4">
    <source>
        <dbReference type="WBParaSite" id="TCNE_0000712701-mRNA-1"/>
    </source>
</evidence>
<gene>
    <name evidence="2" type="ORF">TCNE_LOCUS7127</name>
</gene>
<sequence>MLTNHAWVKDGSSRLGQPFAEALIGERLKATPQWPRGKGNKQNSEGGGDARSHDDKRDGHTLRLSSFA</sequence>
<dbReference type="EMBL" id="UYWY01019621">
    <property type="protein sequence ID" value="VDM38448.1"/>
    <property type="molecule type" value="Genomic_DNA"/>
</dbReference>
<accession>A0A183UF57</accession>
<evidence type="ECO:0000256" key="1">
    <source>
        <dbReference type="SAM" id="MobiDB-lite"/>
    </source>
</evidence>
<reference evidence="2 3" key="2">
    <citation type="submission" date="2018-11" db="EMBL/GenBank/DDBJ databases">
        <authorList>
            <consortium name="Pathogen Informatics"/>
        </authorList>
    </citation>
    <scope>NUCLEOTIDE SEQUENCE [LARGE SCALE GENOMIC DNA]</scope>
</reference>
<protein>
    <submittedName>
        <fullName evidence="4">Transposase</fullName>
    </submittedName>
</protein>
<organism evidence="3 4">
    <name type="scientific">Toxocara canis</name>
    <name type="common">Canine roundworm</name>
    <dbReference type="NCBI Taxonomy" id="6265"/>
    <lineage>
        <taxon>Eukaryota</taxon>
        <taxon>Metazoa</taxon>
        <taxon>Ecdysozoa</taxon>
        <taxon>Nematoda</taxon>
        <taxon>Chromadorea</taxon>
        <taxon>Rhabditida</taxon>
        <taxon>Spirurina</taxon>
        <taxon>Ascaridomorpha</taxon>
        <taxon>Ascaridoidea</taxon>
        <taxon>Toxocaridae</taxon>
        <taxon>Toxocara</taxon>
    </lineage>
</organism>
<dbReference type="WBParaSite" id="TCNE_0000712701-mRNA-1">
    <property type="protein sequence ID" value="TCNE_0000712701-mRNA-1"/>
    <property type="gene ID" value="TCNE_0000712701"/>
</dbReference>
<name>A0A183UF57_TOXCA</name>
<feature type="region of interest" description="Disordered" evidence="1">
    <location>
        <begin position="27"/>
        <end position="68"/>
    </location>
</feature>